<evidence type="ECO:0000313" key="8">
    <source>
        <dbReference type="EMBL" id="KAJ7323126.1"/>
    </source>
</evidence>
<protein>
    <submittedName>
        <fullName evidence="8">Photoreceptor cell maintenance</fullName>
    </submittedName>
</protein>
<dbReference type="Proteomes" id="UP001163046">
    <property type="component" value="Unassembled WGS sequence"/>
</dbReference>
<dbReference type="PANTHER" id="PTHR21324:SF2">
    <property type="entry name" value="EG:22E5.9 PROTEIN"/>
    <property type="match status" value="1"/>
</dbReference>
<feature type="domain" description="CWH43-like N-terminal" evidence="7">
    <location>
        <begin position="11"/>
        <end position="243"/>
    </location>
</feature>
<keyword evidence="5 6" id="KW-0472">Membrane</keyword>
<organism evidence="8 9">
    <name type="scientific">Desmophyllum pertusum</name>
    <dbReference type="NCBI Taxonomy" id="174260"/>
    <lineage>
        <taxon>Eukaryota</taxon>
        <taxon>Metazoa</taxon>
        <taxon>Cnidaria</taxon>
        <taxon>Anthozoa</taxon>
        <taxon>Hexacorallia</taxon>
        <taxon>Scleractinia</taxon>
        <taxon>Caryophylliina</taxon>
        <taxon>Caryophylliidae</taxon>
        <taxon>Desmophyllum</taxon>
    </lineage>
</organism>
<keyword evidence="3 6" id="KW-0812">Transmembrane</keyword>
<evidence type="ECO:0000259" key="7">
    <source>
        <dbReference type="Pfam" id="PF10277"/>
    </source>
</evidence>
<feature type="transmembrane region" description="Helical" evidence="6">
    <location>
        <begin position="12"/>
        <end position="34"/>
    </location>
</feature>
<dbReference type="InterPro" id="IPR019402">
    <property type="entry name" value="CWH43_N"/>
</dbReference>
<name>A0A9W9YBL4_9CNID</name>
<evidence type="ECO:0000256" key="5">
    <source>
        <dbReference type="ARBA" id="ARBA00023136"/>
    </source>
</evidence>
<comment type="subcellular location">
    <subcellularLocation>
        <location evidence="1">Endomembrane system</location>
        <topology evidence="1">Multi-pass membrane protein</topology>
    </subcellularLocation>
</comment>
<dbReference type="PANTHER" id="PTHR21324">
    <property type="entry name" value="FASTING-INDUCIBLE INTEGRAL MEMBRANE PROTEIN TM6P1-RELATED"/>
    <property type="match status" value="1"/>
</dbReference>
<reference evidence="8" key="1">
    <citation type="submission" date="2023-01" db="EMBL/GenBank/DDBJ databases">
        <title>Genome assembly of the deep-sea coral Lophelia pertusa.</title>
        <authorList>
            <person name="Herrera S."/>
            <person name="Cordes E."/>
        </authorList>
    </citation>
    <scope>NUCLEOTIDE SEQUENCE</scope>
    <source>
        <strain evidence="8">USNM1676648</strain>
        <tissue evidence="8">Polyp</tissue>
    </source>
</reference>
<feature type="transmembrane region" description="Helical" evidence="6">
    <location>
        <begin position="123"/>
        <end position="143"/>
    </location>
</feature>
<comment type="similarity">
    <text evidence="2">Belongs to the DRAM/TMEM150 family.</text>
</comment>
<feature type="transmembrane region" description="Helical" evidence="6">
    <location>
        <begin position="164"/>
        <end position="186"/>
    </location>
</feature>
<feature type="transmembrane region" description="Helical" evidence="6">
    <location>
        <begin position="54"/>
        <end position="77"/>
    </location>
</feature>
<evidence type="ECO:0000256" key="6">
    <source>
        <dbReference type="SAM" id="Phobius"/>
    </source>
</evidence>
<comment type="caution">
    <text evidence="8">The sequence shown here is derived from an EMBL/GenBank/DDBJ whole genome shotgun (WGS) entry which is preliminary data.</text>
</comment>
<keyword evidence="9" id="KW-1185">Reference proteome</keyword>
<evidence type="ECO:0000256" key="4">
    <source>
        <dbReference type="ARBA" id="ARBA00022989"/>
    </source>
</evidence>
<dbReference type="AlphaFoldDB" id="A0A9W9YBL4"/>
<feature type="transmembrane region" description="Helical" evidence="6">
    <location>
        <begin position="98"/>
        <end position="117"/>
    </location>
</feature>
<dbReference type="GO" id="GO:0012505">
    <property type="term" value="C:endomembrane system"/>
    <property type="evidence" value="ECO:0007669"/>
    <property type="project" value="UniProtKB-SubCell"/>
</dbReference>
<dbReference type="InterPro" id="IPR050911">
    <property type="entry name" value="DRAM/TMEM150_Autophagy_Mod"/>
</dbReference>
<gene>
    <name evidence="8" type="primary">DRAM2_5</name>
    <name evidence="8" type="ORF">OS493_032413</name>
</gene>
<accession>A0A9W9YBL4</accession>
<keyword evidence="4 6" id="KW-1133">Transmembrane helix</keyword>
<dbReference type="OrthoDB" id="191706at2759"/>
<dbReference type="EMBL" id="MU827817">
    <property type="protein sequence ID" value="KAJ7323126.1"/>
    <property type="molecule type" value="Genomic_DNA"/>
</dbReference>
<evidence type="ECO:0000256" key="1">
    <source>
        <dbReference type="ARBA" id="ARBA00004127"/>
    </source>
</evidence>
<dbReference type="Pfam" id="PF10277">
    <property type="entry name" value="Frag1"/>
    <property type="match status" value="1"/>
</dbReference>
<evidence type="ECO:0000256" key="3">
    <source>
        <dbReference type="ARBA" id="ARBA00022692"/>
    </source>
</evidence>
<evidence type="ECO:0000256" key="2">
    <source>
        <dbReference type="ARBA" id="ARBA00006565"/>
    </source>
</evidence>
<evidence type="ECO:0000313" key="9">
    <source>
        <dbReference type="Proteomes" id="UP001163046"/>
    </source>
</evidence>
<feature type="transmembrane region" description="Helical" evidence="6">
    <location>
        <begin position="225"/>
        <end position="245"/>
    </location>
</feature>
<sequence length="278" mass="31163">MCGRCCRCGLGILPLVLAVLSVATFVITYVISFLRNDTSWFPTISDTADHRPESNVFGLLFNFCSVVGLLTTFVRYLQLRHDADWNERDRVLLIRLNKVALVFGIASSLGASIVASFQEDAVALVHIIGAFLVFVGGIFYCWVQTFISYKMKTCGLITNTLFGLRLLMAIAVSIFFISCVIATSYASNISKDWIRYHVNSTTIAPRWDPKDKTYIHHVVGDVSEWLMALTLLGFMFTFFGEFRFVKMKIVVSRRSQHPVPLATGMGSSDDGLYNSLYV</sequence>
<proteinExistence type="inferred from homology"/>